<dbReference type="InterPro" id="IPR006901">
    <property type="entry name" value="TrmK"/>
</dbReference>
<accession>A0A3G8YDP6</accession>
<keyword evidence="1" id="KW-0808">Transferase</keyword>
<dbReference type="SUPFAM" id="SSF53335">
    <property type="entry name" value="S-adenosyl-L-methionine-dependent methyltransferases"/>
    <property type="match status" value="1"/>
</dbReference>
<gene>
    <name evidence="1" type="ORF">EHF33_10055</name>
</gene>
<dbReference type="PANTHER" id="PTHR38451:SF1">
    <property type="entry name" value="TRNA (ADENINE(22)-N(1))-METHYLTRANSFERASE"/>
    <property type="match status" value="1"/>
</dbReference>
<dbReference type="OrthoDB" id="5881184at2"/>
<dbReference type="AlphaFoldDB" id="A0A3G8YDP6"/>
<dbReference type="GO" id="GO:0160105">
    <property type="term" value="F:tRNA (adenine(22)-N1)-methyltransferase activity"/>
    <property type="evidence" value="ECO:0007669"/>
    <property type="project" value="InterPro"/>
</dbReference>
<name>A0A3G8YDP6_9DEIO</name>
<dbReference type="RefSeq" id="WP_124870809.1">
    <property type="nucleotide sequence ID" value="NZ_CP034183.1"/>
</dbReference>
<dbReference type="PIRSF" id="PIRSF018637">
    <property type="entry name" value="TrmK"/>
    <property type="match status" value="1"/>
</dbReference>
<dbReference type="Gene3D" id="3.40.50.150">
    <property type="entry name" value="Vaccinia Virus protein VP39"/>
    <property type="match status" value="1"/>
</dbReference>
<dbReference type="Pfam" id="PF04816">
    <property type="entry name" value="TrmK"/>
    <property type="match status" value="1"/>
</dbReference>
<dbReference type="PANTHER" id="PTHR38451">
    <property type="entry name" value="TRNA (ADENINE(22)-N(1))-METHYLTRANSFERASE"/>
    <property type="match status" value="1"/>
</dbReference>
<protein>
    <submittedName>
        <fullName evidence="1">tRNA (Adenine-N(1))-methyltransferase</fullName>
    </submittedName>
</protein>
<evidence type="ECO:0000313" key="1">
    <source>
        <dbReference type="EMBL" id="AZI43043.1"/>
    </source>
</evidence>
<dbReference type="GO" id="GO:0032259">
    <property type="term" value="P:methylation"/>
    <property type="evidence" value="ECO:0007669"/>
    <property type="project" value="UniProtKB-KW"/>
</dbReference>
<dbReference type="Proteomes" id="UP000276417">
    <property type="component" value="Chromosome 1"/>
</dbReference>
<reference evidence="1 2" key="1">
    <citation type="submission" date="2018-11" db="EMBL/GenBank/DDBJ databases">
        <title>Deinococcus shelandsis sp. nov., isolated from South Shetland Islands soil of Antarctica.</title>
        <authorList>
            <person name="Tian J."/>
        </authorList>
    </citation>
    <scope>NUCLEOTIDE SEQUENCE [LARGE SCALE GENOMIC DNA]</scope>
    <source>
        <strain evidence="1 2">S14-83T</strain>
    </source>
</reference>
<keyword evidence="1" id="KW-0489">Methyltransferase</keyword>
<dbReference type="EMBL" id="CP034183">
    <property type="protein sequence ID" value="AZI43043.1"/>
    <property type="molecule type" value="Genomic_DNA"/>
</dbReference>
<dbReference type="KEGG" id="dph:EHF33_10055"/>
<organism evidence="1 2">
    <name type="scientific">Deinococcus psychrotolerans</name>
    <dbReference type="NCBI Taxonomy" id="2489213"/>
    <lineage>
        <taxon>Bacteria</taxon>
        <taxon>Thermotogati</taxon>
        <taxon>Deinococcota</taxon>
        <taxon>Deinococci</taxon>
        <taxon>Deinococcales</taxon>
        <taxon>Deinococcaceae</taxon>
        <taxon>Deinococcus</taxon>
    </lineage>
</organism>
<proteinExistence type="predicted"/>
<dbReference type="InterPro" id="IPR029063">
    <property type="entry name" value="SAM-dependent_MTases_sf"/>
</dbReference>
<keyword evidence="2" id="KW-1185">Reference proteome</keyword>
<sequence length="227" mass="24262">MTLDARLKAVLQLIRAASHADIGTDHAALPLALIRSCRCQNVIAVELNAGPLQLALAAVGRAGLGQQIEVRQGDGFAPVAPREIQSASLTGMGARTILGILGRAEWLPPTLILQPNAEPEALRAWAQASGYHLKQEVLAPGFWRYPVLSFEQVDGADPAYLNLPAAAALKFGPHLLRSADPHLQAELRAQERRLSALAVHGRPSVMEELRVVRDALACLLDALTPAP</sequence>
<evidence type="ECO:0000313" key="2">
    <source>
        <dbReference type="Proteomes" id="UP000276417"/>
    </source>
</evidence>